<proteinExistence type="predicted"/>
<sequence>MFVAANRARRAINRLDDFHAALVAGDEDALEVRKAIEAAGLKVARQTGSQSWLPGEVAFTSSVQKVIGKHGEDIVIEALTAIALAFKGEVLSNGASIFLGLTRILISPPDGLDRQRLYGALTRHSMKDWGGYVQGIKGGDLRAQTMRAAIMKAYADAKPIAR</sequence>
<dbReference type="EMBL" id="CP059319">
    <property type="protein sequence ID" value="QTH24698.1"/>
    <property type="molecule type" value="Genomic_DNA"/>
</dbReference>
<evidence type="ECO:0000313" key="2">
    <source>
        <dbReference type="Proteomes" id="UP000664914"/>
    </source>
</evidence>
<dbReference type="AlphaFoldDB" id="A0A975D8L8"/>
<name>A0A975D8L8_9SPHN</name>
<dbReference type="Proteomes" id="UP000664914">
    <property type="component" value="Chromosome"/>
</dbReference>
<protein>
    <submittedName>
        <fullName evidence="1">Uncharacterized protein</fullName>
    </submittedName>
</protein>
<gene>
    <name evidence="1" type="ORF">HRJ34_26025</name>
</gene>
<accession>A0A975D8L8</accession>
<reference evidence="1" key="2">
    <citation type="submission" date="2021-04" db="EMBL/GenBank/DDBJ databases">
        <title>Isolation and genomic analysis of the ibuprofen-degrading bacterium Sphingomonas strain MPO218.</title>
        <authorList>
            <person name="Aulestia M."/>
            <person name="Flores A."/>
            <person name="Mangas E.L."/>
            <person name="Perez-Pulido A.J."/>
            <person name="Santero E."/>
            <person name="Camacho E.M."/>
        </authorList>
    </citation>
    <scope>NUCLEOTIDE SEQUENCE</scope>
    <source>
        <strain evidence="1">MPO218</strain>
    </source>
</reference>
<reference evidence="1" key="1">
    <citation type="submission" date="2020-07" db="EMBL/GenBank/DDBJ databases">
        <authorList>
            <person name="Camacho E."/>
        </authorList>
    </citation>
    <scope>NUCLEOTIDE SEQUENCE</scope>
    <source>
        <strain evidence="1">MPO218</strain>
    </source>
</reference>
<evidence type="ECO:0000313" key="1">
    <source>
        <dbReference type="EMBL" id="QTH24698.1"/>
    </source>
</evidence>
<organism evidence="1 2">
    <name type="scientific">Rhizorhabdus wittichii</name>
    <dbReference type="NCBI Taxonomy" id="160791"/>
    <lineage>
        <taxon>Bacteria</taxon>
        <taxon>Pseudomonadati</taxon>
        <taxon>Pseudomonadota</taxon>
        <taxon>Alphaproteobacteria</taxon>
        <taxon>Sphingomonadales</taxon>
        <taxon>Sphingomonadaceae</taxon>
        <taxon>Rhizorhabdus</taxon>
    </lineage>
</organism>